<dbReference type="GeneID" id="109381835"/>
<keyword evidence="2" id="KW-1185">Reference proteome</keyword>
<protein>
    <submittedName>
        <fullName evidence="3">Breast carcinoma-amplified sequence 4</fullName>
    </submittedName>
</protein>
<evidence type="ECO:0000256" key="1">
    <source>
        <dbReference type="SAM" id="MobiDB-lite"/>
    </source>
</evidence>
<dbReference type="KEGG" id="hai:109381835"/>
<dbReference type="Proteomes" id="UP000694851">
    <property type="component" value="Unplaced"/>
</dbReference>
<dbReference type="PANTHER" id="PTHR16230:SF5">
    <property type="entry name" value="BREAST CARCINOMA-AMPLIFIED SEQUENCE 4"/>
    <property type="match status" value="1"/>
</dbReference>
<dbReference type="RefSeq" id="XP_019496465.1">
    <property type="nucleotide sequence ID" value="XM_019640920.1"/>
</dbReference>
<dbReference type="OrthoDB" id="2372305at2759"/>
<dbReference type="CTD" id="55653"/>
<gene>
    <name evidence="3" type="primary">BCAS4</name>
</gene>
<reference evidence="3" key="1">
    <citation type="submission" date="2025-08" db="UniProtKB">
        <authorList>
            <consortium name="RefSeq"/>
        </authorList>
    </citation>
    <scope>IDENTIFICATION</scope>
    <source>
        <tissue evidence="3">Muscle</tissue>
    </source>
</reference>
<sequence>MFGDHRVRNRARSGTNRAQVGKTGSGPRETAICKRVAESLVHRAARGPGAASSARHQVALPPPPGGPRGVRQAGGGAPRSGRRDRLPGSLRQPDPAALLMLLVDADRPEPVRSGARELALFLTPEPRAEAKEVEETIEGMLLRLEEFCSLTDMIRSDTSQILEENIPLLKAKVTEMRGIYAKVDQLEAFVKMVGHHVSFLEDHVLQAERDHGAFSQALWRWLGSARLPSFRNKLSTPTPPTYKLPTLYRTEDYFPVDTGEAAPQTPSCHRRL</sequence>
<organism evidence="2 3">
    <name type="scientific">Hipposideros armiger</name>
    <name type="common">Great Himalayan leaf-nosed bat</name>
    <dbReference type="NCBI Taxonomy" id="186990"/>
    <lineage>
        <taxon>Eukaryota</taxon>
        <taxon>Metazoa</taxon>
        <taxon>Chordata</taxon>
        <taxon>Craniata</taxon>
        <taxon>Vertebrata</taxon>
        <taxon>Euteleostomi</taxon>
        <taxon>Mammalia</taxon>
        <taxon>Eutheria</taxon>
        <taxon>Laurasiatheria</taxon>
        <taxon>Chiroptera</taxon>
        <taxon>Yinpterochiroptera</taxon>
        <taxon>Rhinolophoidea</taxon>
        <taxon>Hipposideridae</taxon>
        <taxon>Hipposideros</taxon>
    </lineage>
</organism>
<dbReference type="GO" id="GO:0031083">
    <property type="term" value="C:BLOC-1 complex"/>
    <property type="evidence" value="ECO:0007669"/>
    <property type="project" value="TreeGrafter"/>
</dbReference>
<evidence type="ECO:0000313" key="2">
    <source>
        <dbReference type="Proteomes" id="UP000694851"/>
    </source>
</evidence>
<accession>A0A8B7R9Y8</accession>
<dbReference type="InterPro" id="IPR024857">
    <property type="entry name" value="Cappuccino"/>
</dbReference>
<evidence type="ECO:0000313" key="3">
    <source>
        <dbReference type="RefSeq" id="XP_019496465.1"/>
    </source>
</evidence>
<dbReference type="PANTHER" id="PTHR16230">
    <property type="entry name" value="CAPPUCCINO"/>
    <property type="match status" value="1"/>
</dbReference>
<dbReference type="AlphaFoldDB" id="A0A8B7R9Y8"/>
<feature type="region of interest" description="Disordered" evidence="1">
    <location>
        <begin position="44"/>
        <end position="92"/>
    </location>
</feature>
<feature type="region of interest" description="Disordered" evidence="1">
    <location>
        <begin position="1"/>
        <end position="30"/>
    </location>
</feature>
<name>A0A8B7R9Y8_HIPAR</name>
<feature type="compositionally biased region" description="Low complexity" evidence="1">
    <location>
        <begin position="46"/>
        <end position="59"/>
    </location>
</feature>
<proteinExistence type="predicted"/>